<reference evidence="2" key="1">
    <citation type="submission" date="2022-07" db="EMBL/GenBank/DDBJ databases">
        <title>Tahibacter sp., a new gammaproteobacterium isolated from the silt sample collected at pig farm.</title>
        <authorList>
            <person name="Chen H."/>
        </authorList>
    </citation>
    <scope>NUCLEOTIDE SEQUENCE</scope>
    <source>
        <strain evidence="2">P2K</strain>
    </source>
</reference>
<gene>
    <name evidence="2" type="ORF">NM961_02440</name>
</gene>
<dbReference type="RefSeq" id="WP_255910889.1">
    <property type="nucleotide sequence ID" value="NZ_JANFQO010000002.1"/>
</dbReference>
<dbReference type="Proteomes" id="UP001165498">
    <property type="component" value="Unassembled WGS sequence"/>
</dbReference>
<name>A0ABT1QM04_9GAMM</name>
<keyword evidence="1" id="KW-0472">Membrane</keyword>
<proteinExistence type="predicted"/>
<accession>A0ABT1QM04</accession>
<feature type="transmembrane region" description="Helical" evidence="1">
    <location>
        <begin position="120"/>
        <end position="141"/>
    </location>
</feature>
<protein>
    <submittedName>
        <fullName evidence="2">DUF3592 domain-containing protein</fullName>
    </submittedName>
</protein>
<evidence type="ECO:0000313" key="2">
    <source>
        <dbReference type="EMBL" id="MCQ4163561.1"/>
    </source>
</evidence>
<evidence type="ECO:0000313" key="3">
    <source>
        <dbReference type="Proteomes" id="UP001165498"/>
    </source>
</evidence>
<organism evidence="2 3">
    <name type="scientific">Tahibacter harae</name>
    <dbReference type="NCBI Taxonomy" id="2963937"/>
    <lineage>
        <taxon>Bacteria</taxon>
        <taxon>Pseudomonadati</taxon>
        <taxon>Pseudomonadota</taxon>
        <taxon>Gammaproteobacteria</taxon>
        <taxon>Lysobacterales</taxon>
        <taxon>Rhodanobacteraceae</taxon>
        <taxon>Tahibacter</taxon>
    </lineage>
</organism>
<evidence type="ECO:0000256" key="1">
    <source>
        <dbReference type="SAM" id="Phobius"/>
    </source>
</evidence>
<keyword evidence="3" id="KW-1185">Reference proteome</keyword>
<sequence length="143" mass="15269">MASAVRSLLLPALALLIALLALGHSALLYDESRQVEQRGLPAPVQAVENGKKIKRSGDHVTFRADITYAAPDGRIITAKAPISATALDAFHAGRPLQVRYLPDAPAVIRIAGEEYEGGSWLLVTLGAMALGYAAFGLLRLLRR</sequence>
<keyword evidence="1" id="KW-0812">Transmembrane</keyword>
<keyword evidence="1" id="KW-1133">Transmembrane helix</keyword>
<comment type="caution">
    <text evidence="2">The sequence shown here is derived from an EMBL/GenBank/DDBJ whole genome shotgun (WGS) entry which is preliminary data.</text>
</comment>
<dbReference type="EMBL" id="JANFQO010000002">
    <property type="protein sequence ID" value="MCQ4163561.1"/>
    <property type="molecule type" value="Genomic_DNA"/>
</dbReference>